<sequence>MGVIRPCFCQHAAGQCIYDLLKMFPPLTSLPARAVWRSNARVTTTVPKLGTISAAINEPTMSCHEPITMSNIYRKC</sequence>
<name>A0AAW0JAC0_QUESU</name>
<comment type="caution">
    <text evidence="1">The sequence shown here is derived from an EMBL/GenBank/DDBJ whole genome shotgun (WGS) entry which is preliminary data.</text>
</comment>
<protein>
    <submittedName>
        <fullName evidence="1">Uncharacterized protein</fullName>
    </submittedName>
</protein>
<reference evidence="1 2" key="1">
    <citation type="journal article" date="2018" name="Sci. Data">
        <title>The draft genome sequence of cork oak.</title>
        <authorList>
            <person name="Ramos A.M."/>
            <person name="Usie A."/>
            <person name="Barbosa P."/>
            <person name="Barros P.M."/>
            <person name="Capote T."/>
            <person name="Chaves I."/>
            <person name="Simoes F."/>
            <person name="Abreu I."/>
            <person name="Carrasquinho I."/>
            <person name="Faro C."/>
            <person name="Guimaraes J.B."/>
            <person name="Mendonca D."/>
            <person name="Nobrega F."/>
            <person name="Rodrigues L."/>
            <person name="Saibo N.J.M."/>
            <person name="Varela M.C."/>
            <person name="Egas C."/>
            <person name="Matos J."/>
            <person name="Miguel C.M."/>
            <person name="Oliveira M.M."/>
            <person name="Ricardo C.P."/>
            <person name="Goncalves S."/>
        </authorList>
    </citation>
    <scope>NUCLEOTIDE SEQUENCE [LARGE SCALE GENOMIC DNA]</scope>
    <source>
        <strain evidence="2">cv. HL8</strain>
    </source>
</reference>
<gene>
    <name evidence="1" type="ORF">CFP56_035901</name>
</gene>
<dbReference type="Proteomes" id="UP000237347">
    <property type="component" value="Unassembled WGS sequence"/>
</dbReference>
<evidence type="ECO:0000313" key="2">
    <source>
        <dbReference type="Proteomes" id="UP000237347"/>
    </source>
</evidence>
<dbReference type="EMBL" id="PKMF04000645">
    <property type="protein sequence ID" value="KAK7823116.1"/>
    <property type="molecule type" value="Genomic_DNA"/>
</dbReference>
<accession>A0AAW0JAC0</accession>
<proteinExistence type="predicted"/>
<organism evidence="1 2">
    <name type="scientific">Quercus suber</name>
    <name type="common">Cork oak</name>
    <dbReference type="NCBI Taxonomy" id="58331"/>
    <lineage>
        <taxon>Eukaryota</taxon>
        <taxon>Viridiplantae</taxon>
        <taxon>Streptophyta</taxon>
        <taxon>Embryophyta</taxon>
        <taxon>Tracheophyta</taxon>
        <taxon>Spermatophyta</taxon>
        <taxon>Magnoliopsida</taxon>
        <taxon>eudicotyledons</taxon>
        <taxon>Gunneridae</taxon>
        <taxon>Pentapetalae</taxon>
        <taxon>rosids</taxon>
        <taxon>fabids</taxon>
        <taxon>Fagales</taxon>
        <taxon>Fagaceae</taxon>
        <taxon>Quercus</taxon>
    </lineage>
</organism>
<dbReference type="AlphaFoldDB" id="A0AAW0JAC0"/>
<evidence type="ECO:0000313" key="1">
    <source>
        <dbReference type="EMBL" id="KAK7823116.1"/>
    </source>
</evidence>
<keyword evidence="2" id="KW-1185">Reference proteome</keyword>